<feature type="transmembrane region" description="Helical" evidence="5">
    <location>
        <begin position="182"/>
        <end position="205"/>
    </location>
</feature>
<dbReference type="InterPro" id="IPR036259">
    <property type="entry name" value="MFS_trans_sf"/>
</dbReference>
<feature type="transmembrane region" description="Helical" evidence="5">
    <location>
        <begin position="354"/>
        <end position="373"/>
    </location>
</feature>
<dbReference type="PROSITE" id="PS50850">
    <property type="entry name" value="MFS"/>
    <property type="match status" value="1"/>
</dbReference>
<proteinExistence type="predicted"/>
<dbReference type="SUPFAM" id="SSF103473">
    <property type="entry name" value="MFS general substrate transporter"/>
    <property type="match status" value="2"/>
</dbReference>
<feature type="transmembrane region" description="Helical" evidence="5">
    <location>
        <begin position="152"/>
        <end position="170"/>
    </location>
</feature>
<feature type="transmembrane region" description="Helical" evidence="5">
    <location>
        <begin position="326"/>
        <end position="347"/>
    </location>
</feature>
<feature type="transmembrane region" description="Helical" evidence="5">
    <location>
        <begin position="379"/>
        <end position="403"/>
    </location>
</feature>
<keyword evidence="2 5" id="KW-0812">Transmembrane</keyword>
<dbReference type="FunCoup" id="A0A194XSZ5">
    <property type="interactions" value="43"/>
</dbReference>
<evidence type="ECO:0000256" key="4">
    <source>
        <dbReference type="ARBA" id="ARBA00023136"/>
    </source>
</evidence>
<accession>A0A194XSZ5</accession>
<evidence type="ECO:0000256" key="3">
    <source>
        <dbReference type="ARBA" id="ARBA00022989"/>
    </source>
</evidence>
<comment type="subcellular location">
    <subcellularLocation>
        <location evidence="1">Membrane</location>
        <topology evidence="1">Multi-pass membrane protein</topology>
    </subcellularLocation>
</comment>
<dbReference type="OrthoDB" id="4139357at2759"/>
<keyword evidence="4 5" id="KW-0472">Membrane</keyword>
<reference evidence="7 8" key="1">
    <citation type="submission" date="2015-10" db="EMBL/GenBank/DDBJ databases">
        <title>Full genome of DAOMC 229536 Phialocephala scopiformis, a fungal endophyte of spruce producing the potent anti-insectan compound rugulosin.</title>
        <authorList>
            <consortium name="DOE Joint Genome Institute"/>
            <person name="Walker A.K."/>
            <person name="Frasz S.L."/>
            <person name="Seifert K.A."/>
            <person name="Miller J.D."/>
            <person name="Mondo S.J."/>
            <person name="Labutti K."/>
            <person name="Lipzen A."/>
            <person name="Dockter R."/>
            <person name="Kennedy M."/>
            <person name="Grigoriev I.V."/>
            <person name="Spatafora J.W."/>
        </authorList>
    </citation>
    <scope>NUCLEOTIDE SEQUENCE [LARGE SCALE GENOMIC DNA]</scope>
    <source>
        <strain evidence="7 8">CBS 120377</strain>
    </source>
</reference>
<dbReference type="InParanoid" id="A0A194XSZ5"/>
<feature type="domain" description="Major facilitator superfamily (MFS) profile" evidence="6">
    <location>
        <begin position="27"/>
        <end position="520"/>
    </location>
</feature>
<feature type="transmembrane region" description="Helical" evidence="5">
    <location>
        <begin position="496"/>
        <end position="516"/>
    </location>
</feature>
<keyword evidence="8" id="KW-1185">Reference proteome</keyword>
<evidence type="ECO:0000313" key="7">
    <source>
        <dbReference type="EMBL" id="KUJ23318.1"/>
    </source>
</evidence>
<dbReference type="FunFam" id="1.20.1250.20:FF:000504">
    <property type="entry name" value="Similar to MFS multidrug transporter"/>
    <property type="match status" value="1"/>
</dbReference>
<sequence>MEVTKSLEFEKTEVEVKKKRGWRFYGTFACLAILNLICAVDATILAVALPTIATSLKGTTAIQAFWCGTSFLLCSTVFQPTWASFSHIIGRKSVLLTALVLFFVGTIIASVARNVGELLVGRSVQGVGGGGLVGLTYVILADLVTLRERGKWMSVISLQWAIGSVLGPVIGGTFAEKTTWRWIFWINIPFCVIAAIGIPFCLRLQKRDGSVWARLKTFDFFGSFVFIAATTSFLIPLTWGGVMYDWNSWRTLVPLILGVLGILGFVVYSTYISPEPLIRRSLFNTPTAITAYAGTLFHGIIVWSLLYYMPVYFEVAKNYSPVKSGIAIFPFTFTVAPAAVVVGIIIAKTGRYRPSVWIGWFLTTFGLGLLIYLKQSTNVPSWIFLSLVSGTGTGILFSAQGFAAQVSSSNADLPFAGAMYSFFRAFGQTLGVAISGVIFQNTFKNKILNTAYSSFADEWSRDASSLVQVVKAWSTEGEQGVMREVVVQAYVESLQMVWIIMCAIAGLMLIASLVFIKEISLERELETEQGFRYDVKNSSSDEEQSS</sequence>
<dbReference type="Proteomes" id="UP000070700">
    <property type="component" value="Unassembled WGS sequence"/>
</dbReference>
<dbReference type="FunFam" id="1.20.1720.10:FF:000018">
    <property type="entry name" value="Putative MFS multidrug transporter"/>
    <property type="match status" value="1"/>
</dbReference>
<feature type="transmembrane region" description="Helical" evidence="5">
    <location>
        <begin position="283"/>
        <end position="306"/>
    </location>
</feature>
<dbReference type="PANTHER" id="PTHR23501:SF59">
    <property type="entry name" value="MAJOR FACILITATOR SUPERFAMILY (MFS) PROFILE DOMAIN-CONTAINING PROTEIN-RELATED"/>
    <property type="match status" value="1"/>
</dbReference>
<feature type="transmembrane region" description="Helical" evidence="5">
    <location>
        <begin position="217"/>
        <end position="239"/>
    </location>
</feature>
<gene>
    <name evidence="7" type="ORF">LY89DRAFT_574034</name>
</gene>
<dbReference type="GO" id="GO:0022857">
    <property type="term" value="F:transmembrane transporter activity"/>
    <property type="evidence" value="ECO:0007669"/>
    <property type="project" value="InterPro"/>
</dbReference>
<protein>
    <submittedName>
        <fullName evidence="7">MFS general substrate transporter</fullName>
    </submittedName>
</protein>
<evidence type="ECO:0000259" key="6">
    <source>
        <dbReference type="PROSITE" id="PS50850"/>
    </source>
</evidence>
<feature type="transmembrane region" description="Helical" evidence="5">
    <location>
        <begin position="24"/>
        <end position="49"/>
    </location>
</feature>
<dbReference type="AlphaFoldDB" id="A0A194XSZ5"/>
<evidence type="ECO:0000256" key="1">
    <source>
        <dbReference type="ARBA" id="ARBA00004141"/>
    </source>
</evidence>
<dbReference type="Pfam" id="PF07690">
    <property type="entry name" value="MFS_1"/>
    <property type="match status" value="1"/>
</dbReference>
<feature type="transmembrane region" description="Helical" evidence="5">
    <location>
        <begin position="124"/>
        <end position="145"/>
    </location>
</feature>
<dbReference type="RefSeq" id="XP_018077673.1">
    <property type="nucleotide sequence ID" value="XM_018208717.1"/>
</dbReference>
<dbReference type="GeneID" id="28818443"/>
<feature type="transmembrane region" description="Helical" evidence="5">
    <location>
        <begin position="415"/>
        <end position="439"/>
    </location>
</feature>
<dbReference type="Gene3D" id="1.20.1250.20">
    <property type="entry name" value="MFS general substrate transporter like domains"/>
    <property type="match status" value="2"/>
</dbReference>
<dbReference type="InterPro" id="IPR011701">
    <property type="entry name" value="MFS"/>
</dbReference>
<dbReference type="PANTHER" id="PTHR23501">
    <property type="entry name" value="MAJOR FACILITATOR SUPERFAMILY"/>
    <property type="match status" value="1"/>
</dbReference>
<evidence type="ECO:0000256" key="5">
    <source>
        <dbReference type="SAM" id="Phobius"/>
    </source>
</evidence>
<dbReference type="GO" id="GO:0005886">
    <property type="term" value="C:plasma membrane"/>
    <property type="evidence" value="ECO:0007669"/>
    <property type="project" value="TreeGrafter"/>
</dbReference>
<dbReference type="KEGG" id="psco:LY89DRAFT_574034"/>
<evidence type="ECO:0000313" key="8">
    <source>
        <dbReference type="Proteomes" id="UP000070700"/>
    </source>
</evidence>
<feature type="transmembrane region" description="Helical" evidence="5">
    <location>
        <begin position="251"/>
        <end position="271"/>
    </location>
</feature>
<dbReference type="PRINTS" id="PR01036">
    <property type="entry name" value="TCRTETB"/>
</dbReference>
<name>A0A194XSZ5_MOLSC</name>
<feature type="transmembrane region" description="Helical" evidence="5">
    <location>
        <begin position="61"/>
        <end position="82"/>
    </location>
</feature>
<keyword evidence="3 5" id="KW-1133">Transmembrane helix</keyword>
<evidence type="ECO:0000256" key="2">
    <source>
        <dbReference type="ARBA" id="ARBA00022692"/>
    </source>
</evidence>
<organism evidence="7 8">
    <name type="scientific">Mollisia scopiformis</name>
    <name type="common">Conifer needle endophyte fungus</name>
    <name type="synonym">Phialocephala scopiformis</name>
    <dbReference type="NCBI Taxonomy" id="149040"/>
    <lineage>
        <taxon>Eukaryota</taxon>
        <taxon>Fungi</taxon>
        <taxon>Dikarya</taxon>
        <taxon>Ascomycota</taxon>
        <taxon>Pezizomycotina</taxon>
        <taxon>Leotiomycetes</taxon>
        <taxon>Helotiales</taxon>
        <taxon>Mollisiaceae</taxon>
        <taxon>Mollisia</taxon>
    </lineage>
</organism>
<dbReference type="InterPro" id="IPR020846">
    <property type="entry name" value="MFS_dom"/>
</dbReference>
<dbReference type="EMBL" id="KQ947405">
    <property type="protein sequence ID" value="KUJ23318.1"/>
    <property type="molecule type" value="Genomic_DNA"/>
</dbReference>
<feature type="transmembrane region" description="Helical" evidence="5">
    <location>
        <begin position="94"/>
        <end position="112"/>
    </location>
</feature>